<proteinExistence type="predicted"/>
<protein>
    <recommendedName>
        <fullName evidence="4">Secreted protein</fullName>
    </recommendedName>
</protein>
<accession>A0ABS8VNI4</accession>
<gene>
    <name evidence="2" type="ORF">HAX54_040129</name>
</gene>
<organism evidence="2 3">
    <name type="scientific">Datura stramonium</name>
    <name type="common">Jimsonweed</name>
    <name type="synonym">Common thornapple</name>
    <dbReference type="NCBI Taxonomy" id="4076"/>
    <lineage>
        <taxon>Eukaryota</taxon>
        <taxon>Viridiplantae</taxon>
        <taxon>Streptophyta</taxon>
        <taxon>Embryophyta</taxon>
        <taxon>Tracheophyta</taxon>
        <taxon>Spermatophyta</taxon>
        <taxon>Magnoliopsida</taxon>
        <taxon>eudicotyledons</taxon>
        <taxon>Gunneridae</taxon>
        <taxon>Pentapetalae</taxon>
        <taxon>asterids</taxon>
        <taxon>lamiids</taxon>
        <taxon>Solanales</taxon>
        <taxon>Solanaceae</taxon>
        <taxon>Solanoideae</taxon>
        <taxon>Datureae</taxon>
        <taxon>Datura</taxon>
    </lineage>
</organism>
<feature type="chain" id="PRO_5046348451" description="Secreted protein" evidence="1">
    <location>
        <begin position="23"/>
        <end position="82"/>
    </location>
</feature>
<keyword evidence="1" id="KW-0732">Signal</keyword>
<name>A0ABS8VNI4_DATST</name>
<evidence type="ECO:0000313" key="3">
    <source>
        <dbReference type="Proteomes" id="UP000823775"/>
    </source>
</evidence>
<comment type="caution">
    <text evidence="2">The sequence shown here is derived from an EMBL/GenBank/DDBJ whole genome shotgun (WGS) entry which is preliminary data.</text>
</comment>
<evidence type="ECO:0008006" key="4">
    <source>
        <dbReference type="Google" id="ProtNLM"/>
    </source>
</evidence>
<evidence type="ECO:0000313" key="2">
    <source>
        <dbReference type="EMBL" id="MCE0481920.1"/>
    </source>
</evidence>
<feature type="signal peptide" evidence="1">
    <location>
        <begin position="1"/>
        <end position="22"/>
    </location>
</feature>
<evidence type="ECO:0000256" key="1">
    <source>
        <dbReference type="SAM" id="SignalP"/>
    </source>
</evidence>
<keyword evidence="3" id="KW-1185">Reference proteome</keyword>
<reference evidence="2 3" key="1">
    <citation type="journal article" date="2021" name="BMC Genomics">
        <title>Datura genome reveals duplications of psychoactive alkaloid biosynthetic genes and high mutation rate following tissue culture.</title>
        <authorList>
            <person name="Rajewski A."/>
            <person name="Carter-House D."/>
            <person name="Stajich J."/>
            <person name="Litt A."/>
        </authorList>
    </citation>
    <scope>NUCLEOTIDE SEQUENCE [LARGE SCALE GENOMIC DNA]</scope>
    <source>
        <strain evidence="2">AR-01</strain>
    </source>
</reference>
<feature type="non-terminal residue" evidence="2">
    <location>
        <position position="82"/>
    </location>
</feature>
<dbReference type="EMBL" id="JACEIK010005624">
    <property type="protein sequence ID" value="MCE0481920.1"/>
    <property type="molecule type" value="Genomic_DNA"/>
</dbReference>
<dbReference type="Proteomes" id="UP000823775">
    <property type="component" value="Unassembled WGS sequence"/>
</dbReference>
<sequence>MSANFCLAVIGALLKLWISVSSVIFDLCMQQILCCDHQQGISLFFPTVSMRLRPKRTCSGVVCFGGFHINRFLHPILLLRRP</sequence>